<evidence type="ECO:0000313" key="2">
    <source>
        <dbReference type="EMBL" id="NKY25518.1"/>
    </source>
</evidence>
<dbReference type="RefSeq" id="WP_062975904.1">
    <property type="nucleotide sequence ID" value="NZ_JAAXOS010000002.1"/>
</dbReference>
<evidence type="ECO:0000313" key="3">
    <source>
        <dbReference type="Proteomes" id="UP000540698"/>
    </source>
</evidence>
<organism evidence="2 3">
    <name type="scientific">Nocardia gamkensis</name>
    <dbReference type="NCBI Taxonomy" id="352869"/>
    <lineage>
        <taxon>Bacteria</taxon>
        <taxon>Bacillati</taxon>
        <taxon>Actinomycetota</taxon>
        <taxon>Actinomycetes</taxon>
        <taxon>Mycobacteriales</taxon>
        <taxon>Nocardiaceae</taxon>
        <taxon>Nocardia</taxon>
    </lineage>
</organism>
<sequence>MDKRVDKIEAELQKKADKSEINGIYDKLDGIIGRLGDEETERFAIMAQLQRHERWHRQEAEHTGLTLQPDASAAVARSPLSMVSDGASY</sequence>
<reference evidence="2 3" key="1">
    <citation type="submission" date="2020-04" db="EMBL/GenBank/DDBJ databases">
        <title>MicrobeNet Type strains.</title>
        <authorList>
            <person name="Nicholson A.C."/>
        </authorList>
    </citation>
    <scope>NUCLEOTIDE SEQUENCE [LARGE SCALE GENOMIC DNA]</scope>
    <source>
        <strain evidence="2 3">DSM 44956</strain>
    </source>
</reference>
<name>A0A7X6L0L4_9NOCA</name>
<evidence type="ECO:0000256" key="1">
    <source>
        <dbReference type="SAM" id="MobiDB-lite"/>
    </source>
</evidence>
<comment type="caution">
    <text evidence="2">The sequence shown here is derived from an EMBL/GenBank/DDBJ whole genome shotgun (WGS) entry which is preliminary data.</text>
</comment>
<feature type="region of interest" description="Disordered" evidence="1">
    <location>
        <begin position="60"/>
        <end position="89"/>
    </location>
</feature>
<accession>A0A7X6L0L4</accession>
<dbReference type="EMBL" id="JAAXOS010000002">
    <property type="protein sequence ID" value="NKY25518.1"/>
    <property type="molecule type" value="Genomic_DNA"/>
</dbReference>
<proteinExistence type="predicted"/>
<gene>
    <name evidence="2" type="ORF">HGB38_04610</name>
</gene>
<keyword evidence="3" id="KW-1185">Reference proteome</keyword>
<dbReference type="Proteomes" id="UP000540698">
    <property type="component" value="Unassembled WGS sequence"/>
</dbReference>
<dbReference type="AlphaFoldDB" id="A0A7X6L0L4"/>
<protein>
    <submittedName>
        <fullName evidence="2">Uncharacterized protein</fullName>
    </submittedName>
</protein>